<keyword evidence="9 11" id="KW-0627">Porphyrin biosynthesis</keyword>
<accession>A0A835SUA9</accession>
<evidence type="ECO:0000256" key="1">
    <source>
        <dbReference type="ARBA" id="ARBA00002448"/>
    </source>
</evidence>
<reference evidence="15" key="1">
    <citation type="journal article" date="2020" name="bioRxiv">
        <title>Comparative genomics of Chlamydomonas.</title>
        <authorList>
            <person name="Craig R.J."/>
            <person name="Hasan A.R."/>
            <person name="Ness R.W."/>
            <person name="Keightley P.D."/>
        </authorList>
    </citation>
    <scope>NUCLEOTIDE SEQUENCE</scope>
    <source>
        <strain evidence="15">SAG 7.73</strain>
    </source>
</reference>
<dbReference type="EMBL" id="JAEHOC010000051">
    <property type="protein sequence ID" value="KAG2425976.1"/>
    <property type="molecule type" value="Genomic_DNA"/>
</dbReference>
<dbReference type="Gene3D" id="3.20.20.210">
    <property type="match status" value="1"/>
</dbReference>
<name>A0A835SUA9_CHLIN</name>
<dbReference type="NCBIfam" id="TIGR01464">
    <property type="entry name" value="hemE"/>
    <property type="match status" value="1"/>
</dbReference>
<dbReference type="Proteomes" id="UP000650467">
    <property type="component" value="Unassembled WGS sequence"/>
</dbReference>
<dbReference type="PROSITE" id="PS00907">
    <property type="entry name" value="UROD_2"/>
    <property type="match status" value="1"/>
</dbReference>
<feature type="domain" description="Uroporphyrinogen decarboxylase (URO-D)" evidence="13">
    <location>
        <begin position="64"/>
        <end position="73"/>
    </location>
</feature>
<comment type="similarity">
    <text evidence="4 12">Belongs to the uroporphyrinogen decarboxylase family.</text>
</comment>
<comment type="pathway">
    <text evidence="3 11">Porphyrin-containing compound metabolism; protoporphyrin-IX biosynthesis; coproporphyrinogen-III from 5-aminolevulinate: step 4/4.</text>
</comment>
<evidence type="ECO:0000256" key="4">
    <source>
        <dbReference type="ARBA" id="ARBA00009935"/>
    </source>
</evidence>
<evidence type="ECO:0000256" key="7">
    <source>
        <dbReference type="ARBA" id="ARBA00022793"/>
    </source>
</evidence>
<protein>
    <recommendedName>
        <fullName evidence="6 11">Uroporphyrinogen decarboxylase</fullName>
        <ecNumber evidence="6 11">4.1.1.37</ecNumber>
    </recommendedName>
</protein>
<dbReference type="Pfam" id="PF01208">
    <property type="entry name" value="URO-D"/>
    <property type="match status" value="1"/>
</dbReference>
<dbReference type="EC" id="4.1.1.37" evidence="6 11"/>
<keyword evidence="16" id="KW-1185">Reference proteome</keyword>
<evidence type="ECO:0000256" key="9">
    <source>
        <dbReference type="ARBA" id="ARBA00023244"/>
    </source>
</evidence>
<comment type="catalytic activity">
    <reaction evidence="10 11">
        <text>uroporphyrinogen III + 4 H(+) = coproporphyrinogen III + 4 CO2</text>
        <dbReference type="Rhea" id="RHEA:19865"/>
        <dbReference type="ChEBI" id="CHEBI:15378"/>
        <dbReference type="ChEBI" id="CHEBI:16526"/>
        <dbReference type="ChEBI" id="CHEBI:57308"/>
        <dbReference type="ChEBI" id="CHEBI:57309"/>
        <dbReference type="EC" id="4.1.1.37"/>
    </reaction>
</comment>
<dbReference type="PROSITE" id="PS00906">
    <property type="entry name" value="UROD_1"/>
    <property type="match status" value="1"/>
</dbReference>
<evidence type="ECO:0000256" key="3">
    <source>
        <dbReference type="ARBA" id="ARBA00004804"/>
    </source>
</evidence>
<organism evidence="15 16">
    <name type="scientific">Chlamydomonas incerta</name>
    <dbReference type="NCBI Taxonomy" id="51695"/>
    <lineage>
        <taxon>Eukaryota</taxon>
        <taxon>Viridiplantae</taxon>
        <taxon>Chlorophyta</taxon>
        <taxon>core chlorophytes</taxon>
        <taxon>Chlorophyceae</taxon>
        <taxon>CS clade</taxon>
        <taxon>Chlamydomonadales</taxon>
        <taxon>Chlamydomonadaceae</taxon>
        <taxon>Chlamydomonas</taxon>
    </lineage>
</organism>
<dbReference type="PANTHER" id="PTHR21091">
    <property type="entry name" value="METHYLTETRAHYDROFOLATE:HOMOCYSTEINE METHYLTRANSFERASE RELATED"/>
    <property type="match status" value="1"/>
</dbReference>
<dbReference type="FunFam" id="3.20.20.210:FF:000006">
    <property type="entry name" value="Uroporphyrinogen decarboxylase"/>
    <property type="match status" value="1"/>
</dbReference>
<comment type="function">
    <text evidence="1">Catalyzes the decarboxylation of four acetate groups of uroporphyrinogen-III to yield coproporphyrinogen-III.</text>
</comment>
<evidence type="ECO:0000256" key="2">
    <source>
        <dbReference type="ARBA" id="ARBA00004229"/>
    </source>
</evidence>
<evidence type="ECO:0000256" key="12">
    <source>
        <dbReference type="RuleBase" id="RU004169"/>
    </source>
</evidence>
<evidence type="ECO:0000256" key="5">
    <source>
        <dbReference type="ARBA" id="ARBA00011738"/>
    </source>
</evidence>
<comment type="subunit">
    <text evidence="5">Homodimer.</text>
</comment>
<dbReference type="InterPro" id="IPR006361">
    <property type="entry name" value="Uroporphyrinogen_deCO2ase_HemE"/>
</dbReference>
<evidence type="ECO:0000256" key="6">
    <source>
        <dbReference type="ARBA" id="ARBA00012288"/>
    </source>
</evidence>
<evidence type="ECO:0000259" key="14">
    <source>
        <dbReference type="PROSITE" id="PS00907"/>
    </source>
</evidence>
<comment type="caution">
    <text evidence="15">The sequence shown here is derived from an EMBL/GenBank/DDBJ whole genome shotgun (WGS) entry which is preliminary data.</text>
</comment>
<evidence type="ECO:0000313" key="15">
    <source>
        <dbReference type="EMBL" id="KAG2425976.1"/>
    </source>
</evidence>
<dbReference type="PANTHER" id="PTHR21091:SF167">
    <property type="entry name" value="UROPORPHYRINOGEN DECARBOXYLASE 1, CHLOROPLASTIC"/>
    <property type="match status" value="1"/>
</dbReference>
<dbReference type="GO" id="GO:0006782">
    <property type="term" value="P:protoporphyrinogen IX biosynthetic process"/>
    <property type="evidence" value="ECO:0007669"/>
    <property type="project" value="UniProtKB-UniPathway"/>
</dbReference>
<evidence type="ECO:0000256" key="11">
    <source>
        <dbReference type="RuleBase" id="RU000554"/>
    </source>
</evidence>
<dbReference type="GO" id="GO:0004853">
    <property type="term" value="F:uroporphyrinogen decarboxylase activity"/>
    <property type="evidence" value="ECO:0007669"/>
    <property type="project" value="UniProtKB-EC"/>
</dbReference>
<gene>
    <name evidence="15" type="ORF">HXX76_013347</name>
</gene>
<dbReference type="InterPro" id="IPR000257">
    <property type="entry name" value="Uroporphyrinogen_deCOase"/>
</dbReference>
<evidence type="ECO:0000259" key="13">
    <source>
        <dbReference type="PROSITE" id="PS00906"/>
    </source>
</evidence>
<dbReference type="OrthoDB" id="339900at2759"/>
<dbReference type="AlphaFoldDB" id="A0A835SUA9"/>
<evidence type="ECO:0000256" key="10">
    <source>
        <dbReference type="ARBA" id="ARBA00048033"/>
    </source>
</evidence>
<feature type="domain" description="Uroporphyrinogen decarboxylase (URO-D)" evidence="14">
    <location>
        <begin position="183"/>
        <end position="199"/>
    </location>
</feature>
<dbReference type="InterPro" id="IPR038071">
    <property type="entry name" value="UROD/MetE-like_sf"/>
</dbReference>
<dbReference type="CDD" id="cd00717">
    <property type="entry name" value="URO-D"/>
    <property type="match status" value="1"/>
</dbReference>
<keyword evidence="8 11" id="KW-0456">Lyase</keyword>
<sequence>MSQTMSKGVGASRSAVLRRNAFKPIAVGMSRAPAVVSNAQPASAGIVEPLMVRAARGEKVERAPCWMMRQAGRYQKSYRELAKKHPSFRERSETTELIVEISLQPWNSFKPDGVILFSDILTPLPGIGVNFDIDDNKGPIIDTPIRTLEQVKQLHAMDFSKVDFVGRALTQLRSEVNNQAAVLGFVGSPWTLATYLIEGGSTSLYKTIKTMCYSAPEVLDALLSKLADAMAEYIKYQIRAGAQCVQIFDSWGGQLPPREWEKWSGPYLKRIIASVKAEYPTVPLTLYANGSGGLLERLATTGADVIGVDWTTDMADARRRIPSTQSVQGNVDPAILFASHDAIEDAVRDCLRKAGGQRHILNLGHGVLVGTPEEGVAHMFDLSKRLTYADVAQH</sequence>
<dbReference type="HAMAP" id="MF_00218">
    <property type="entry name" value="URO_D"/>
    <property type="match status" value="1"/>
</dbReference>
<dbReference type="SUPFAM" id="SSF51726">
    <property type="entry name" value="UROD/MetE-like"/>
    <property type="match status" value="1"/>
</dbReference>
<proteinExistence type="inferred from homology"/>
<comment type="subcellular location">
    <subcellularLocation>
        <location evidence="2">Plastid</location>
        <location evidence="2">Chloroplast</location>
    </subcellularLocation>
</comment>
<dbReference type="UniPathway" id="UPA00251">
    <property type="reaction ID" value="UER00321"/>
</dbReference>
<keyword evidence="7 11" id="KW-0210">Decarboxylase</keyword>
<dbReference type="GO" id="GO:0009507">
    <property type="term" value="C:chloroplast"/>
    <property type="evidence" value="ECO:0007669"/>
    <property type="project" value="UniProtKB-SubCell"/>
</dbReference>
<evidence type="ECO:0000313" key="16">
    <source>
        <dbReference type="Proteomes" id="UP000650467"/>
    </source>
</evidence>
<evidence type="ECO:0000256" key="8">
    <source>
        <dbReference type="ARBA" id="ARBA00023239"/>
    </source>
</evidence>